<evidence type="ECO:0000313" key="1">
    <source>
        <dbReference type="EMBL" id="MEQ2173012.1"/>
    </source>
</evidence>
<dbReference type="Proteomes" id="UP001476798">
    <property type="component" value="Unassembled WGS sequence"/>
</dbReference>
<name>A0ABV0NNL9_9TELE</name>
<reference evidence="1 2" key="1">
    <citation type="submission" date="2021-06" db="EMBL/GenBank/DDBJ databases">
        <authorList>
            <person name="Palmer J.M."/>
        </authorList>
    </citation>
    <scope>NUCLEOTIDE SEQUENCE [LARGE SCALE GENOMIC DNA]</scope>
    <source>
        <strain evidence="1 2">GA_2019</strain>
        <tissue evidence="1">Muscle</tissue>
    </source>
</reference>
<gene>
    <name evidence="1" type="ORF">GOODEAATRI_027290</name>
</gene>
<evidence type="ECO:0000313" key="2">
    <source>
        <dbReference type="Proteomes" id="UP001476798"/>
    </source>
</evidence>
<protein>
    <submittedName>
        <fullName evidence="1">Uncharacterized protein</fullName>
    </submittedName>
</protein>
<dbReference type="EMBL" id="JAHRIO010043525">
    <property type="protein sequence ID" value="MEQ2173012.1"/>
    <property type="molecule type" value="Genomic_DNA"/>
</dbReference>
<proteinExistence type="predicted"/>
<organism evidence="1 2">
    <name type="scientific">Goodea atripinnis</name>
    <dbReference type="NCBI Taxonomy" id="208336"/>
    <lineage>
        <taxon>Eukaryota</taxon>
        <taxon>Metazoa</taxon>
        <taxon>Chordata</taxon>
        <taxon>Craniata</taxon>
        <taxon>Vertebrata</taxon>
        <taxon>Euteleostomi</taxon>
        <taxon>Actinopterygii</taxon>
        <taxon>Neopterygii</taxon>
        <taxon>Teleostei</taxon>
        <taxon>Neoteleostei</taxon>
        <taxon>Acanthomorphata</taxon>
        <taxon>Ovalentaria</taxon>
        <taxon>Atherinomorphae</taxon>
        <taxon>Cyprinodontiformes</taxon>
        <taxon>Goodeidae</taxon>
        <taxon>Goodea</taxon>
    </lineage>
</organism>
<keyword evidence="2" id="KW-1185">Reference proteome</keyword>
<comment type="caution">
    <text evidence="1">The sequence shown here is derived from an EMBL/GenBank/DDBJ whole genome shotgun (WGS) entry which is preliminary data.</text>
</comment>
<sequence>MGVFISALPDIISKVASQFPHLSQMMEYLSGGANELLLLKAPVSTFKHITRVESLTDQGFSPVPVLESSVRSVWSWGGLERWTTTCAPLFQRSDHGQTNRSLPPVCRSGHCRDKQHCRFGLLHFKEGLGDGFAARTCEGILQFCRHRPEPLCGGGGCVLHLYRCLTDLVASALLHS</sequence>
<accession>A0ABV0NNL9</accession>